<dbReference type="WBParaSite" id="Hba_07446">
    <property type="protein sequence ID" value="Hba_07446"/>
    <property type="gene ID" value="Hba_07446"/>
</dbReference>
<sequence>MMREILGLISLHPDEEIIFRRNNNNFQGSHLNYFKTTVQYILNMFQFKIEYIVKIYPI</sequence>
<dbReference type="Proteomes" id="UP000095283">
    <property type="component" value="Unplaced"/>
</dbReference>
<organism evidence="1 2">
    <name type="scientific">Heterorhabditis bacteriophora</name>
    <name type="common">Entomopathogenic nematode worm</name>
    <dbReference type="NCBI Taxonomy" id="37862"/>
    <lineage>
        <taxon>Eukaryota</taxon>
        <taxon>Metazoa</taxon>
        <taxon>Ecdysozoa</taxon>
        <taxon>Nematoda</taxon>
        <taxon>Chromadorea</taxon>
        <taxon>Rhabditida</taxon>
        <taxon>Rhabditina</taxon>
        <taxon>Rhabditomorpha</taxon>
        <taxon>Strongyloidea</taxon>
        <taxon>Heterorhabditidae</taxon>
        <taxon>Heterorhabditis</taxon>
    </lineage>
</organism>
<protein>
    <submittedName>
        <fullName evidence="2">Uncharacterized protein</fullName>
    </submittedName>
</protein>
<accession>A0A1I7WQL8</accession>
<keyword evidence="1" id="KW-1185">Reference proteome</keyword>
<name>A0A1I7WQL8_HETBA</name>
<proteinExistence type="predicted"/>
<dbReference type="AlphaFoldDB" id="A0A1I7WQL8"/>
<evidence type="ECO:0000313" key="2">
    <source>
        <dbReference type="WBParaSite" id="Hba_07446"/>
    </source>
</evidence>
<evidence type="ECO:0000313" key="1">
    <source>
        <dbReference type="Proteomes" id="UP000095283"/>
    </source>
</evidence>
<reference evidence="2" key="1">
    <citation type="submission" date="2016-11" db="UniProtKB">
        <authorList>
            <consortium name="WormBaseParasite"/>
        </authorList>
    </citation>
    <scope>IDENTIFICATION</scope>
</reference>